<dbReference type="EMBL" id="MNCJ02000326">
    <property type="protein sequence ID" value="KAF5781458.1"/>
    <property type="molecule type" value="Genomic_DNA"/>
</dbReference>
<accession>A0A9K3HMX3</accession>
<dbReference type="Gramene" id="mRNA:HanXRQr2_Chr11g0483901">
    <property type="protein sequence ID" value="mRNA:HanXRQr2_Chr11g0483901"/>
    <property type="gene ID" value="HanXRQr2_Chr11g0483901"/>
</dbReference>
<evidence type="ECO:0000313" key="2">
    <source>
        <dbReference type="EMBL" id="KAF5781458.1"/>
    </source>
</evidence>
<sequence length="77" mass="8256">MNPSFHSGHVQLDAPTLAITGTQTASRKASKDDLQNIEGMAATSTASGGKFEKKLAGEKPPRHEKKYMKFLPVVEGS</sequence>
<reference evidence="2" key="2">
    <citation type="submission" date="2020-06" db="EMBL/GenBank/DDBJ databases">
        <title>Helianthus annuus Genome sequencing and assembly Release 2.</title>
        <authorList>
            <person name="Gouzy J."/>
            <person name="Langlade N."/>
            <person name="Munos S."/>
        </authorList>
    </citation>
    <scope>NUCLEOTIDE SEQUENCE</scope>
    <source>
        <tissue evidence="2">Leaves</tissue>
    </source>
</reference>
<keyword evidence="3" id="KW-1185">Reference proteome</keyword>
<dbReference type="Proteomes" id="UP000215914">
    <property type="component" value="Unassembled WGS sequence"/>
</dbReference>
<gene>
    <name evidence="2" type="ORF">HanXRQr2_Chr11g0483901</name>
</gene>
<dbReference type="AlphaFoldDB" id="A0A9K3HMX3"/>
<proteinExistence type="predicted"/>
<evidence type="ECO:0000313" key="3">
    <source>
        <dbReference type="Proteomes" id="UP000215914"/>
    </source>
</evidence>
<evidence type="ECO:0000256" key="1">
    <source>
        <dbReference type="SAM" id="MobiDB-lite"/>
    </source>
</evidence>
<reference evidence="2" key="1">
    <citation type="journal article" date="2017" name="Nature">
        <title>The sunflower genome provides insights into oil metabolism, flowering and Asterid evolution.</title>
        <authorList>
            <person name="Badouin H."/>
            <person name="Gouzy J."/>
            <person name="Grassa C.J."/>
            <person name="Murat F."/>
            <person name="Staton S.E."/>
            <person name="Cottret L."/>
            <person name="Lelandais-Briere C."/>
            <person name="Owens G.L."/>
            <person name="Carrere S."/>
            <person name="Mayjonade B."/>
            <person name="Legrand L."/>
            <person name="Gill N."/>
            <person name="Kane N.C."/>
            <person name="Bowers J.E."/>
            <person name="Hubner S."/>
            <person name="Bellec A."/>
            <person name="Berard A."/>
            <person name="Berges H."/>
            <person name="Blanchet N."/>
            <person name="Boniface M.C."/>
            <person name="Brunel D."/>
            <person name="Catrice O."/>
            <person name="Chaidir N."/>
            <person name="Claudel C."/>
            <person name="Donnadieu C."/>
            <person name="Faraut T."/>
            <person name="Fievet G."/>
            <person name="Helmstetter N."/>
            <person name="King M."/>
            <person name="Knapp S.J."/>
            <person name="Lai Z."/>
            <person name="Le Paslier M.C."/>
            <person name="Lippi Y."/>
            <person name="Lorenzon L."/>
            <person name="Mandel J.R."/>
            <person name="Marage G."/>
            <person name="Marchand G."/>
            <person name="Marquand E."/>
            <person name="Bret-Mestries E."/>
            <person name="Morien E."/>
            <person name="Nambeesan S."/>
            <person name="Nguyen T."/>
            <person name="Pegot-Espagnet P."/>
            <person name="Pouilly N."/>
            <person name="Raftis F."/>
            <person name="Sallet E."/>
            <person name="Schiex T."/>
            <person name="Thomas J."/>
            <person name="Vandecasteele C."/>
            <person name="Vares D."/>
            <person name="Vear F."/>
            <person name="Vautrin S."/>
            <person name="Crespi M."/>
            <person name="Mangin B."/>
            <person name="Burke J.M."/>
            <person name="Salse J."/>
            <person name="Munos S."/>
            <person name="Vincourt P."/>
            <person name="Rieseberg L.H."/>
            <person name="Langlade N.B."/>
        </authorList>
    </citation>
    <scope>NUCLEOTIDE SEQUENCE</scope>
    <source>
        <tissue evidence="2">Leaves</tissue>
    </source>
</reference>
<feature type="compositionally biased region" description="Basic and acidic residues" evidence="1">
    <location>
        <begin position="50"/>
        <end position="61"/>
    </location>
</feature>
<organism evidence="2 3">
    <name type="scientific">Helianthus annuus</name>
    <name type="common">Common sunflower</name>
    <dbReference type="NCBI Taxonomy" id="4232"/>
    <lineage>
        <taxon>Eukaryota</taxon>
        <taxon>Viridiplantae</taxon>
        <taxon>Streptophyta</taxon>
        <taxon>Embryophyta</taxon>
        <taxon>Tracheophyta</taxon>
        <taxon>Spermatophyta</taxon>
        <taxon>Magnoliopsida</taxon>
        <taxon>eudicotyledons</taxon>
        <taxon>Gunneridae</taxon>
        <taxon>Pentapetalae</taxon>
        <taxon>asterids</taxon>
        <taxon>campanulids</taxon>
        <taxon>Asterales</taxon>
        <taxon>Asteraceae</taxon>
        <taxon>Asteroideae</taxon>
        <taxon>Heliantheae alliance</taxon>
        <taxon>Heliantheae</taxon>
        <taxon>Helianthus</taxon>
    </lineage>
</organism>
<comment type="caution">
    <text evidence="2">The sequence shown here is derived from an EMBL/GenBank/DDBJ whole genome shotgun (WGS) entry which is preliminary data.</text>
</comment>
<protein>
    <submittedName>
        <fullName evidence="2">Ribosomal biogenesis regulatory protein</fullName>
    </submittedName>
</protein>
<name>A0A9K3HMX3_HELAN</name>
<feature type="region of interest" description="Disordered" evidence="1">
    <location>
        <begin position="1"/>
        <end position="68"/>
    </location>
</feature>